<dbReference type="EMBL" id="MTKT01004263">
    <property type="protein sequence ID" value="OWM72703.1"/>
    <property type="molecule type" value="Genomic_DNA"/>
</dbReference>
<evidence type="ECO:0000313" key="1">
    <source>
        <dbReference type="EMBL" id="OWM72703.1"/>
    </source>
</evidence>
<name>A0A218WJG5_PUNGR</name>
<protein>
    <submittedName>
        <fullName evidence="1">Uncharacterized protein</fullName>
    </submittedName>
</protein>
<organism evidence="1 2">
    <name type="scientific">Punica granatum</name>
    <name type="common">Pomegranate</name>
    <dbReference type="NCBI Taxonomy" id="22663"/>
    <lineage>
        <taxon>Eukaryota</taxon>
        <taxon>Viridiplantae</taxon>
        <taxon>Streptophyta</taxon>
        <taxon>Embryophyta</taxon>
        <taxon>Tracheophyta</taxon>
        <taxon>Spermatophyta</taxon>
        <taxon>Magnoliopsida</taxon>
        <taxon>eudicotyledons</taxon>
        <taxon>Gunneridae</taxon>
        <taxon>Pentapetalae</taxon>
        <taxon>rosids</taxon>
        <taxon>malvids</taxon>
        <taxon>Myrtales</taxon>
        <taxon>Lythraceae</taxon>
        <taxon>Punica</taxon>
    </lineage>
</organism>
<comment type="caution">
    <text evidence="1">The sequence shown here is derived from an EMBL/GenBank/DDBJ whole genome shotgun (WGS) entry which is preliminary data.</text>
</comment>
<proteinExistence type="predicted"/>
<gene>
    <name evidence="1" type="ORF">CDL15_Pgr009160</name>
</gene>
<dbReference type="Proteomes" id="UP000197138">
    <property type="component" value="Unassembled WGS sequence"/>
</dbReference>
<reference evidence="2" key="1">
    <citation type="journal article" date="2017" name="Plant J.">
        <title>The pomegranate (Punica granatum L.) genome and the genomics of punicalagin biosynthesis.</title>
        <authorList>
            <person name="Qin G."/>
            <person name="Xu C."/>
            <person name="Ming R."/>
            <person name="Tang H."/>
            <person name="Guyot R."/>
            <person name="Kramer E.M."/>
            <person name="Hu Y."/>
            <person name="Yi X."/>
            <person name="Qi Y."/>
            <person name="Xu X."/>
            <person name="Gao Z."/>
            <person name="Pan H."/>
            <person name="Jian J."/>
            <person name="Tian Y."/>
            <person name="Yue Z."/>
            <person name="Xu Y."/>
        </authorList>
    </citation>
    <scope>NUCLEOTIDE SEQUENCE [LARGE SCALE GENOMIC DNA]</scope>
    <source>
        <strain evidence="2">cv. Dabenzi</strain>
    </source>
</reference>
<dbReference type="AlphaFoldDB" id="A0A218WJG5"/>
<sequence>MLLSRDLWLCARVLAPGFPIVNSVPSFGQKSPVGAGGPKWGADTIRSVSGYALSKRGMSVLSLGSHSECLYGFQKTI</sequence>
<accession>A0A218WJG5</accession>
<evidence type="ECO:0000313" key="2">
    <source>
        <dbReference type="Proteomes" id="UP000197138"/>
    </source>
</evidence>